<evidence type="ECO:0000313" key="3">
    <source>
        <dbReference type="RefSeq" id="XP_033538280.1"/>
    </source>
</evidence>
<accession>A0A6G1GFJ5</accession>
<name>A0A6G1GFJ5_9PEZI</name>
<dbReference type="AlphaFoldDB" id="A0A6G1GFJ5"/>
<reference evidence="3" key="3">
    <citation type="submission" date="2025-04" db="UniProtKB">
        <authorList>
            <consortium name="RefSeq"/>
        </authorList>
    </citation>
    <scope>IDENTIFICATION</scope>
    <source>
        <strain evidence="3">CBS 781.70</strain>
    </source>
</reference>
<dbReference type="Proteomes" id="UP000504638">
    <property type="component" value="Unplaced"/>
</dbReference>
<reference evidence="3" key="2">
    <citation type="submission" date="2020-04" db="EMBL/GenBank/DDBJ databases">
        <authorList>
            <consortium name="NCBI Genome Project"/>
        </authorList>
    </citation>
    <scope>NUCLEOTIDE SEQUENCE</scope>
    <source>
        <strain evidence="3">CBS 781.70</strain>
    </source>
</reference>
<evidence type="ECO:0000313" key="1">
    <source>
        <dbReference type="EMBL" id="KAF1816649.1"/>
    </source>
</evidence>
<dbReference type="EMBL" id="ML975150">
    <property type="protein sequence ID" value="KAF1816649.1"/>
    <property type="molecule type" value="Genomic_DNA"/>
</dbReference>
<organism evidence="1">
    <name type="scientific">Eremomyces bilateralis CBS 781.70</name>
    <dbReference type="NCBI Taxonomy" id="1392243"/>
    <lineage>
        <taxon>Eukaryota</taxon>
        <taxon>Fungi</taxon>
        <taxon>Dikarya</taxon>
        <taxon>Ascomycota</taxon>
        <taxon>Pezizomycotina</taxon>
        <taxon>Dothideomycetes</taxon>
        <taxon>Dothideomycetes incertae sedis</taxon>
        <taxon>Eremomycetales</taxon>
        <taxon>Eremomycetaceae</taxon>
        <taxon>Eremomyces</taxon>
    </lineage>
</organism>
<sequence length="152" mass="16297">MDSWTPLSLNPSSHGQHSSWGAWRVSVPICRQLLCQILRMSANPDELLDTRLVRGDGGIRGQPLGFHSLESQAQGLQDSTPTTLTFIQQDSPDEASQQALVAVAPNPFNAQSSCKIAGCAGNHQCSRVRTGEDGGVGSFSNDVLCVQYQSTL</sequence>
<dbReference type="RefSeq" id="XP_033538280.1">
    <property type="nucleotide sequence ID" value="XM_033673778.1"/>
</dbReference>
<protein>
    <submittedName>
        <fullName evidence="1 3">Uncharacterized protein</fullName>
    </submittedName>
</protein>
<gene>
    <name evidence="1 3" type="ORF">P152DRAFT_131263</name>
</gene>
<proteinExistence type="predicted"/>
<reference evidence="1 3" key="1">
    <citation type="submission" date="2020-01" db="EMBL/GenBank/DDBJ databases">
        <authorList>
            <consortium name="DOE Joint Genome Institute"/>
            <person name="Haridas S."/>
            <person name="Albert R."/>
            <person name="Binder M."/>
            <person name="Bloem J."/>
            <person name="Labutti K."/>
            <person name="Salamov A."/>
            <person name="Andreopoulos B."/>
            <person name="Baker S.E."/>
            <person name="Barry K."/>
            <person name="Bills G."/>
            <person name="Bluhm B.H."/>
            <person name="Cannon C."/>
            <person name="Castanera R."/>
            <person name="Culley D.E."/>
            <person name="Daum C."/>
            <person name="Ezra D."/>
            <person name="Gonzalez J.B."/>
            <person name="Henrissat B."/>
            <person name="Kuo A."/>
            <person name="Liang C."/>
            <person name="Lipzen A."/>
            <person name="Lutzoni F."/>
            <person name="Magnuson J."/>
            <person name="Mondo S."/>
            <person name="Nolan M."/>
            <person name="Ohm R."/>
            <person name="Pangilinan J."/>
            <person name="Park H.-J."/>
            <person name="Ramirez L."/>
            <person name="Alfaro M."/>
            <person name="Sun H."/>
            <person name="Tritt A."/>
            <person name="Yoshinaga Y."/>
            <person name="Zwiers L.-H."/>
            <person name="Turgeon B.G."/>
            <person name="Goodwin S.B."/>
            <person name="Spatafora J.W."/>
            <person name="Crous P.W."/>
            <person name="Grigoriev I.V."/>
        </authorList>
    </citation>
    <scope>NUCLEOTIDE SEQUENCE</scope>
    <source>
        <strain evidence="1 3">CBS 781.70</strain>
    </source>
</reference>
<dbReference type="GeneID" id="54414348"/>
<evidence type="ECO:0000313" key="2">
    <source>
        <dbReference type="Proteomes" id="UP000504638"/>
    </source>
</evidence>
<keyword evidence="2" id="KW-1185">Reference proteome</keyword>